<proteinExistence type="predicted"/>
<accession>A0A5B8RUL0</accession>
<organism evidence="1 2">
    <name type="scientific">Comamonas flocculans</name>
    <dbReference type="NCBI Taxonomy" id="2597701"/>
    <lineage>
        <taxon>Bacteria</taxon>
        <taxon>Pseudomonadati</taxon>
        <taxon>Pseudomonadota</taxon>
        <taxon>Betaproteobacteria</taxon>
        <taxon>Burkholderiales</taxon>
        <taxon>Comamonadaceae</taxon>
        <taxon>Comamonas</taxon>
    </lineage>
</organism>
<dbReference type="Proteomes" id="UP000321199">
    <property type="component" value="Chromosome"/>
</dbReference>
<name>A0A5B8RUL0_9BURK</name>
<dbReference type="RefSeq" id="WP_146912762.1">
    <property type="nucleotide sequence ID" value="NZ_CP042344.1"/>
</dbReference>
<dbReference type="OrthoDB" id="8908424at2"/>
<dbReference type="EMBL" id="CP042344">
    <property type="protein sequence ID" value="QEA13170.1"/>
    <property type="molecule type" value="Genomic_DNA"/>
</dbReference>
<dbReference type="KEGG" id="cof:FOZ74_09075"/>
<protein>
    <submittedName>
        <fullName evidence="1">Uncharacterized protein</fullName>
    </submittedName>
</protein>
<sequence>MSISGVGNAAMQNIDLQNMDIETLLMTVQSQRAQLLDVQLANQIQEVQNRNDKIAKLNAVLTALNKIDGEFKKDKSTEKLGKDLYQKHQAELKEACDAAGISLEISDKVDNSAQIAKLEKMAKDYPGLSFAYKGQIDSLKMTHNPDGGLSPSTKKGDITTAINNVKGQIDAANNSTQMDMLRLQSLTNKRNEAFDVMTNFIKKMQDSRSAIIGNMR</sequence>
<dbReference type="AlphaFoldDB" id="A0A5B8RUL0"/>
<keyword evidence="2" id="KW-1185">Reference proteome</keyword>
<evidence type="ECO:0000313" key="2">
    <source>
        <dbReference type="Proteomes" id="UP000321199"/>
    </source>
</evidence>
<gene>
    <name evidence="1" type="ORF">FOZ74_09075</name>
</gene>
<evidence type="ECO:0000313" key="1">
    <source>
        <dbReference type="EMBL" id="QEA13170.1"/>
    </source>
</evidence>
<reference evidence="1 2" key="1">
    <citation type="submission" date="2019-07" db="EMBL/GenBank/DDBJ databases">
        <title>Complete genome sequence of Comamonas sp. NLF 7-7 isolated from livestock.</title>
        <authorList>
            <person name="Kim D.H."/>
            <person name="Kim J.G."/>
        </authorList>
    </citation>
    <scope>NUCLEOTIDE SEQUENCE [LARGE SCALE GENOMIC DNA]</scope>
    <source>
        <strain evidence="1 2">NLF 7-7</strain>
    </source>
</reference>